<dbReference type="GO" id="GO:0009143">
    <property type="term" value="P:nucleoside triphosphate catabolic process"/>
    <property type="evidence" value="ECO:0007669"/>
    <property type="project" value="InterPro"/>
</dbReference>
<evidence type="ECO:0008006" key="2">
    <source>
        <dbReference type="Google" id="ProtNLM"/>
    </source>
</evidence>
<dbReference type="AlphaFoldDB" id="A0A6B2G2F9"/>
<dbReference type="Gene3D" id="1.10.287.1080">
    <property type="entry name" value="MazG-like"/>
    <property type="match status" value="1"/>
</dbReference>
<dbReference type="InterPro" id="IPR025984">
    <property type="entry name" value="DCTPP"/>
</dbReference>
<organism evidence="1">
    <name type="scientific">Lactobacillus paragasseri</name>
    <dbReference type="NCBI Taxonomy" id="2107999"/>
    <lineage>
        <taxon>Bacteria</taxon>
        <taxon>Bacillati</taxon>
        <taxon>Bacillota</taxon>
        <taxon>Bacilli</taxon>
        <taxon>Lactobacillales</taxon>
        <taxon>Lactobacillaceae</taxon>
        <taxon>Lactobacillus</taxon>
    </lineage>
</organism>
<dbReference type="SUPFAM" id="SSF101386">
    <property type="entry name" value="all-alpha NTP pyrophosphatases"/>
    <property type="match status" value="1"/>
</dbReference>
<reference evidence="1" key="1">
    <citation type="submission" date="2020-01" db="EMBL/GenBank/DDBJ databases">
        <title>Vaginal microbiome of pregnant Indian women: Insights into the genome of dominants Lactobacillus species.</title>
        <authorList>
            <person name="Das B."/>
            <person name="Mehta O."/>
            <person name="Ghosh T.S."/>
            <person name="Kothidar A."/>
            <person name="Gowtham M.R."/>
            <person name="Mitra R."/>
            <person name="Kshetrapal P."/>
            <person name="Wadhwa N."/>
            <person name="Thiruvengadam R."/>
            <person name="Nair G.B."/>
            <person name="Bhatnagar S."/>
            <person name="Das B."/>
        </authorList>
    </citation>
    <scope>NUCLEOTIDE SEQUENCE</scope>
    <source>
        <strain evidence="1">Indica</strain>
    </source>
</reference>
<protein>
    <recommendedName>
        <fullName evidence="2">Pyrophosphatase</fullName>
    </recommendedName>
</protein>
<evidence type="ECO:0000313" key="1">
    <source>
        <dbReference type="EMBL" id="NDJ73920.1"/>
    </source>
</evidence>
<proteinExistence type="predicted"/>
<gene>
    <name evidence="1" type="ORF">GWG61_05330</name>
</gene>
<dbReference type="PANTHER" id="PTHR42702:SF1">
    <property type="entry name" value="REGULATORY PROTEIN FOR BETA-LACTAMASE"/>
    <property type="match status" value="1"/>
</dbReference>
<sequence>MIIDTKKLQKAVIENKKKHNFNTTDVKFELLLLYCEVNELFQAWLKEDQENINEELADVAIFLLGISEMFGSDLSEDIVKKMKINAKRKYVHGKKIIVDDQSRTYSF</sequence>
<dbReference type="Pfam" id="PF12643">
    <property type="entry name" value="MazG-like"/>
    <property type="match status" value="1"/>
</dbReference>
<name>A0A6B2G2F9_9LACO</name>
<dbReference type="RefSeq" id="WP_162014025.1">
    <property type="nucleotide sequence ID" value="NZ_CAZZQF010000001.1"/>
</dbReference>
<dbReference type="CDD" id="cd11535">
    <property type="entry name" value="NTP-PPase_SsMazG"/>
    <property type="match status" value="1"/>
</dbReference>
<accession>A0A6B2G2F9</accession>
<dbReference type="EMBL" id="JAADJO010000009">
    <property type="protein sequence ID" value="NDJ73920.1"/>
    <property type="molecule type" value="Genomic_DNA"/>
</dbReference>
<comment type="caution">
    <text evidence="1">The sequence shown here is derived from an EMBL/GenBank/DDBJ whole genome shotgun (WGS) entry which is preliminary data.</text>
</comment>
<dbReference type="GO" id="GO:0047429">
    <property type="term" value="F:nucleoside triphosphate diphosphatase activity"/>
    <property type="evidence" value="ECO:0007669"/>
    <property type="project" value="InterPro"/>
</dbReference>
<dbReference type="PANTHER" id="PTHR42702">
    <property type="entry name" value="NUCLEOTIDE PYROPHOSPHOHYDROLASE"/>
    <property type="match status" value="1"/>
</dbReference>